<proteinExistence type="predicted"/>
<feature type="coiled-coil region" evidence="1">
    <location>
        <begin position="176"/>
        <end position="203"/>
    </location>
</feature>
<dbReference type="AlphaFoldDB" id="A0A0G4GWG0"/>
<dbReference type="PhylomeDB" id="A0A0G4GWG0"/>
<dbReference type="OrthoDB" id="448973at2759"/>
<dbReference type="Proteomes" id="UP000041254">
    <property type="component" value="Unassembled WGS sequence"/>
</dbReference>
<protein>
    <submittedName>
        <fullName evidence="3">Uncharacterized protein</fullName>
    </submittedName>
</protein>
<accession>A0A0G4GWG0</accession>
<reference evidence="3 4" key="1">
    <citation type="submission" date="2014-11" db="EMBL/GenBank/DDBJ databases">
        <authorList>
            <person name="Zhu J."/>
            <person name="Qi W."/>
            <person name="Song R."/>
        </authorList>
    </citation>
    <scope>NUCLEOTIDE SEQUENCE [LARGE SCALE GENOMIC DNA]</scope>
</reference>
<evidence type="ECO:0000256" key="1">
    <source>
        <dbReference type="SAM" id="Coils"/>
    </source>
</evidence>
<dbReference type="InParanoid" id="A0A0G4GWG0"/>
<sequence>MQATTFATPAAAAGSVGSSGGPVPAAFISPPPAAATTSAYPLNPFTQQTASDPFAQQLPGWAAANHEIMQLTDLYQQQLAELNAAHSLLLEDQERLAALLAPYLSEDGKVLAPPDENVMLLKQGLDLRLIEFEEDCRRIQQTERRLQRKIEDCTVNYEANLFEAQEYAESRLLEQVRDQQRIIQLQQRELDELRFQRDLYADETKRLRHICRYGNWTLDGYGAGEGEPLPSPRTLHKISSFVTCVHSGWMREIRHEKRRADGGGGYFDTDDNNAPSLPAEASGSDRERHPRAPPLKVTPPEGAGKEKVVSPVAAKAGREREKEKKAKPKLNLKAAAAKAGTSSFASMFSFGSQA</sequence>
<evidence type="ECO:0000313" key="4">
    <source>
        <dbReference type="Proteomes" id="UP000041254"/>
    </source>
</evidence>
<dbReference type="VEuPathDB" id="CryptoDB:Vbra_18907"/>
<organism evidence="3 4">
    <name type="scientific">Vitrella brassicaformis (strain CCMP3155)</name>
    <dbReference type="NCBI Taxonomy" id="1169540"/>
    <lineage>
        <taxon>Eukaryota</taxon>
        <taxon>Sar</taxon>
        <taxon>Alveolata</taxon>
        <taxon>Colpodellida</taxon>
        <taxon>Vitrellaceae</taxon>
        <taxon>Vitrella</taxon>
    </lineage>
</organism>
<gene>
    <name evidence="3" type="ORF">Vbra_18907</name>
</gene>
<keyword evidence="1" id="KW-0175">Coiled coil</keyword>
<dbReference type="EMBL" id="CDMY01000850">
    <property type="protein sequence ID" value="CEM35316.1"/>
    <property type="molecule type" value="Genomic_DNA"/>
</dbReference>
<evidence type="ECO:0000313" key="3">
    <source>
        <dbReference type="EMBL" id="CEM35316.1"/>
    </source>
</evidence>
<keyword evidence="4" id="KW-1185">Reference proteome</keyword>
<evidence type="ECO:0000256" key="2">
    <source>
        <dbReference type="SAM" id="MobiDB-lite"/>
    </source>
</evidence>
<feature type="region of interest" description="Disordered" evidence="2">
    <location>
        <begin position="259"/>
        <end position="333"/>
    </location>
</feature>
<name>A0A0G4GWG0_VITBC</name>